<gene>
    <name evidence="3" type="ORF">BSZ05_23645</name>
</gene>
<feature type="transmembrane region" description="Helical" evidence="1">
    <location>
        <begin position="6"/>
        <end position="23"/>
    </location>
</feature>
<evidence type="ECO:0000313" key="3">
    <source>
        <dbReference type="EMBL" id="ASI92763.1"/>
    </source>
</evidence>
<dbReference type="SMART" id="SM00327">
    <property type="entry name" value="VWA"/>
    <property type="match status" value="1"/>
</dbReference>
<name>A0AAN1FLF5_9VIBR</name>
<dbReference type="InterPro" id="IPR036465">
    <property type="entry name" value="vWFA_dom_sf"/>
</dbReference>
<dbReference type="RefSeq" id="WP_088878633.1">
    <property type="nucleotide sequence ID" value="NZ_CP018309.1"/>
</dbReference>
<organism evidence="3 4">
    <name type="scientific">Vibrio mediterranei</name>
    <dbReference type="NCBI Taxonomy" id="689"/>
    <lineage>
        <taxon>Bacteria</taxon>
        <taxon>Pseudomonadati</taxon>
        <taxon>Pseudomonadota</taxon>
        <taxon>Gammaproteobacteria</taxon>
        <taxon>Vibrionales</taxon>
        <taxon>Vibrionaceae</taxon>
        <taxon>Vibrio</taxon>
    </lineage>
</organism>
<feature type="transmembrane region" description="Helical" evidence="1">
    <location>
        <begin position="301"/>
        <end position="323"/>
    </location>
</feature>
<evidence type="ECO:0000313" key="4">
    <source>
        <dbReference type="Proteomes" id="UP000197092"/>
    </source>
</evidence>
<dbReference type="Proteomes" id="UP000197092">
    <property type="component" value="Chromosome 2"/>
</dbReference>
<dbReference type="PANTHER" id="PTHR22550:SF18">
    <property type="entry name" value="VWFA DOMAIN-CONTAINING PROTEIN"/>
    <property type="match status" value="1"/>
</dbReference>
<dbReference type="PANTHER" id="PTHR22550">
    <property type="entry name" value="SPORE GERMINATION PROTEIN"/>
    <property type="match status" value="1"/>
</dbReference>
<proteinExistence type="predicted"/>
<reference evidence="4" key="1">
    <citation type="submission" date="2016-12" db="EMBL/GenBank/DDBJ databases">
        <title>Comparative genomic analysis reveals the diversity, evolution, and environmental adaptation strategies of the genus Vibrio.</title>
        <authorList>
            <person name="Lin H."/>
            <person name="Wang X."/>
            <person name="Zhang X.-H."/>
        </authorList>
    </citation>
    <scope>NUCLEOTIDE SEQUENCE [LARGE SCALE GENOMIC DNA]</scope>
    <source>
        <strain evidence="4">QT6D1</strain>
    </source>
</reference>
<dbReference type="PROSITE" id="PS50234">
    <property type="entry name" value="VWFA"/>
    <property type="match status" value="1"/>
</dbReference>
<keyword evidence="1" id="KW-0812">Transmembrane</keyword>
<dbReference type="Pfam" id="PF00092">
    <property type="entry name" value="VWA"/>
    <property type="match status" value="1"/>
</dbReference>
<feature type="transmembrane region" description="Helical" evidence="1">
    <location>
        <begin position="64"/>
        <end position="82"/>
    </location>
</feature>
<evidence type="ECO:0000256" key="1">
    <source>
        <dbReference type="SAM" id="Phobius"/>
    </source>
</evidence>
<accession>A0AAN1FLF5</accession>
<dbReference type="InterPro" id="IPR002035">
    <property type="entry name" value="VWF_A"/>
</dbReference>
<protein>
    <submittedName>
        <fullName evidence="3">Aerotolerance regulator BatA</fullName>
    </submittedName>
</protein>
<evidence type="ECO:0000259" key="2">
    <source>
        <dbReference type="PROSITE" id="PS50234"/>
    </source>
</evidence>
<keyword evidence="1" id="KW-1133">Transmembrane helix</keyword>
<dbReference type="SUPFAM" id="SSF53300">
    <property type="entry name" value="vWA-like"/>
    <property type="match status" value="1"/>
</dbReference>
<feature type="domain" description="VWFA" evidence="2">
    <location>
        <begin position="95"/>
        <end position="282"/>
    </location>
</feature>
<dbReference type="KEGG" id="vsh:BSZ05_23645"/>
<dbReference type="Gene3D" id="3.40.50.410">
    <property type="entry name" value="von Willebrand factor, type A domain"/>
    <property type="match status" value="1"/>
</dbReference>
<dbReference type="AlphaFoldDB" id="A0AAN1FLF5"/>
<keyword evidence="1" id="KW-0472">Membrane</keyword>
<dbReference type="InterPro" id="IPR050768">
    <property type="entry name" value="UPF0353/GerABKA_families"/>
</dbReference>
<dbReference type="EMBL" id="CP018309">
    <property type="protein sequence ID" value="ASI92763.1"/>
    <property type="molecule type" value="Genomic_DNA"/>
</dbReference>
<dbReference type="PRINTS" id="PR00453">
    <property type="entry name" value="VWFADOMAIN"/>
</dbReference>
<sequence length="340" mass="37980">MIELEYPWLMILLPLPYFIYLWAPSYKTTQQALSVPFFTRLVNGLNLRATKGAASLRASRWQRVSIFATWLMLVIAIAKPMWLDTPKTYQLSGRDLMLVVDLSGSMSERDFLDNSGKEQDRLTAAKSVLETFAAKREGDRLGLILFGDSAYLQSPFTADHEAWLALLGQAQVGMAGESTHLGDAVGLTIKTYIDNPENQTVEKVAIILTDGNDTDSLVPPVDAAKVAQAYGIRLYIVAIGSPNTTGDQAIDFSTIETMATVTGGQAFLAMSQEDLDAVYQTISVLEPKEYQSFTYQPKTSLHFVPVLLGVLNHLMFMLYRLMFQTRVFRFRVKAQPKREL</sequence>